<organism evidence="1 2">
    <name type="scientific">Paramecium sonneborni</name>
    <dbReference type="NCBI Taxonomy" id="65129"/>
    <lineage>
        <taxon>Eukaryota</taxon>
        <taxon>Sar</taxon>
        <taxon>Alveolata</taxon>
        <taxon>Ciliophora</taxon>
        <taxon>Intramacronucleata</taxon>
        <taxon>Oligohymenophorea</taxon>
        <taxon>Peniculida</taxon>
        <taxon>Parameciidae</taxon>
        <taxon>Paramecium</taxon>
    </lineage>
</organism>
<evidence type="ECO:0000313" key="1">
    <source>
        <dbReference type="EMBL" id="CAD8072077.1"/>
    </source>
</evidence>
<protein>
    <submittedName>
        <fullName evidence="1">Uncharacterized protein</fullName>
    </submittedName>
</protein>
<dbReference type="EMBL" id="CAJJDN010000028">
    <property type="protein sequence ID" value="CAD8072077.1"/>
    <property type="molecule type" value="Genomic_DNA"/>
</dbReference>
<proteinExistence type="predicted"/>
<reference evidence="1" key="1">
    <citation type="submission" date="2021-01" db="EMBL/GenBank/DDBJ databases">
        <authorList>
            <consortium name="Genoscope - CEA"/>
            <person name="William W."/>
        </authorList>
    </citation>
    <scope>NUCLEOTIDE SEQUENCE</scope>
</reference>
<dbReference type="Proteomes" id="UP000692954">
    <property type="component" value="Unassembled WGS sequence"/>
</dbReference>
<name>A0A8S1LX42_9CILI</name>
<sequence length="165" mass="19216">MYCVKKFVNQILQEQQAMPNDLILLVGDYNIDSRYEQGYSVEVLKQFPTLLQQLGNPQKYQEYDALIQIMKNNGKDKFVNLLYDQEEKGECQRSPMEIQLTDKADLLTGQCLDYIFQLTPENESNQNTIEIKQVNVEKFFVEGQKFTQLSDHYGVSCNILIKQAK</sequence>
<dbReference type="OrthoDB" id="40902at2759"/>
<dbReference type="AlphaFoldDB" id="A0A8S1LX42"/>
<evidence type="ECO:0000313" key="2">
    <source>
        <dbReference type="Proteomes" id="UP000692954"/>
    </source>
</evidence>
<accession>A0A8S1LX42</accession>
<comment type="caution">
    <text evidence="1">The sequence shown here is derived from an EMBL/GenBank/DDBJ whole genome shotgun (WGS) entry which is preliminary data.</text>
</comment>
<keyword evidence="2" id="KW-1185">Reference proteome</keyword>
<gene>
    <name evidence="1" type="ORF">PSON_ATCC_30995.1.T0280410</name>
</gene>